<dbReference type="InterPro" id="IPR011009">
    <property type="entry name" value="Kinase-like_dom_sf"/>
</dbReference>
<dbReference type="PANTHER" id="PTHR43671">
    <property type="entry name" value="SERINE/THREONINE-PROTEIN KINASE NEK"/>
    <property type="match status" value="1"/>
</dbReference>
<name>A0A3E0WSY7_9GAMM</name>
<dbReference type="GO" id="GO:0005524">
    <property type="term" value="F:ATP binding"/>
    <property type="evidence" value="ECO:0007669"/>
    <property type="project" value="UniProtKB-KW"/>
</dbReference>
<keyword evidence="5" id="KW-0418">Kinase</keyword>
<evidence type="ECO:0000256" key="6">
    <source>
        <dbReference type="ARBA" id="ARBA00022840"/>
    </source>
</evidence>
<dbReference type="CDD" id="cd14014">
    <property type="entry name" value="STKc_PknB_like"/>
    <property type="match status" value="1"/>
</dbReference>
<evidence type="ECO:0000259" key="7">
    <source>
        <dbReference type="PROSITE" id="PS50011"/>
    </source>
</evidence>
<dbReference type="Pfam" id="PF00069">
    <property type="entry name" value="Pkinase"/>
    <property type="match status" value="1"/>
</dbReference>
<keyword evidence="9" id="KW-1185">Reference proteome</keyword>
<dbReference type="EC" id="2.7.11.1" evidence="1"/>
<gene>
    <name evidence="8" type="ORF">CAL65_11595</name>
</gene>
<evidence type="ECO:0000313" key="8">
    <source>
        <dbReference type="EMBL" id="RFA36092.1"/>
    </source>
</evidence>
<dbReference type="PANTHER" id="PTHR43671:SF13">
    <property type="entry name" value="SERINE_THREONINE-PROTEIN KINASE NEK2"/>
    <property type="match status" value="1"/>
</dbReference>
<dbReference type="Proteomes" id="UP000256763">
    <property type="component" value="Unassembled WGS sequence"/>
</dbReference>
<evidence type="ECO:0000256" key="3">
    <source>
        <dbReference type="ARBA" id="ARBA00022679"/>
    </source>
</evidence>
<dbReference type="RefSeq" id="WP_116302239.1">
    <property type="nucleotide sequence ID" value="NZ_NFZV01000009.1"/>
</dbReference>
<feature type="domain" description="Protein kinase" evidence="7">
    <location>
        <begin position="1"/>
        <end position="197"/>
    </location>
</feature>
<dbReference type="SMART" id="SM00220">
    <property type="entry name" value="S_TKc"/>
    <property type="match status" value="1"/>
</dbReference>
<keyword evidence="3" id="KW-0808">Transferase</keyword>
<dbReference type="PROSITE" id="PS50011">
    <property type="entry name" value="PROTEIN_KINASE_DOM"/>
    <property type="match status" value="1"/>
</dbReference>
<dbReference type="InterPro" id="IPR050660">
    <property type="entry name" value="NEK_Ser/Thr_kinase"/>
</dbReference>
<dbReference type="InterPro" id="IPR000719">
    <property type="entry name" value="Prot_kinase_dom"/>
</dbReference>
<accession>A0A3E0WSY7</accession>
<organism evidence="8 9">
    <name type="scientific">Alkalilimnicola ehrlichii</name>
    <dbReference type="NCBI Taxonomy" id="351052"/>
    <lineage>
        <taxon>Bacteria</taxon>
        <taxon>Pseudomonadati</taxon>
        <taxon>Pseudomonadota</taxon>
        <taxon>Gammaproteobacteria</taxon>
        <taxon>Chromatiales</taxon>
        <taxon>Ectothiorhodospiraceae</taxon>
        <taxon>Alkalilimnicola</taxon>
    </lineage>
</organism>
<protein>
    <recommendedName>
        <fullName evidence="1">non-specific serine/threonine protein kinase</fullName>
        <ecNumber evidence="1">2.7.11.1</ecNumber>
    </recommendedName>
</protein>
<evidence type="ECO:0000256" key="4">
    <source>
        <dbReference type="ARBA" id="ARBA00022741"/>
    </source>
</evidence>
<keyword evidence="6" id="KW-0067">ATP-binding</keyword>
<dbReference type="GO" id="GO:0004674">
    <property type="term" value="F:protein serine/threonine kinase activity"/>
    <property type="evidence" value="ECO:0007669"/>
    <property type="project" value="UniProtKB-KW"/>
</dbReference>
<keyword evidence="4" id="KW-0547">Nucleotide-binding</keyword>
<sequence length="208" mass="23047">MTIYDVGEEKDVAFIAMDYMRGQPLRAYTEADTLLPAVEVCTLLAQVAEALDYAHRQGVIHRDIKPHNLMYDEQDGRVKVTDFGVARLADTTRTRTGAILGSPSYMSPEQIAGEPVDGRADVFSLGVSAFQLLTAELPFQGDTLAALAYQISKQKPKALHELRPDLPTVVSRVIGKALQKNPDRRYQRGAEFAETLRKLSTRLAKELS</sequence>
<dbReference type="SUPFAM" id="SSF56112">
    <property type="entry name" value="Protein kinase-like (PK-like)"/>
    <property type="match status" value="1"/>
</dbReference>
<dbReference type="PROSITE" id="PS00108">
    <property type="entry name" value="PROTEIN_KINASE_ST"/>
    <property type="match status" value="1"/>
</dbReference>
<evidence type="ECO:0000256" key="5">
    <source>
        <dbReference type="ARBA" id="ARBA00022777"/>
    </source>
</evidence>
<dbReference type="Gene3D" id="1.10.510.10">
    <property type="entry name" value="Transferase(Phosphotransferase) domain 1"/>
    <property type="match status" value="1"/>
</dbReference>
<evidence type="ECO:0000256" key="2">
    <source>
        <dbReference type="ARBA" id="ARBA00022527"/>
    </source>
</evidence>
<evidence type="ECO:0000256" key="1">
    <source>
        <dbReference type="ARBA" id="ARBA00012513"/>
    </source>
</evidence>
<evidence type="ECO:0000313" key="9">
    <source>
        <dbReference type="Proteomes" id="UP000256763"/>
    </source>
</evidence>
<comment type="caution">
    <text evidence="8">The sequence shown here is derived from an EMBL/GenBank/DDBJ whole genome shotgun (WGS) entry which is preliminary data.</text>
</comment>
<proteinExistence type="predicted"/>
<dbReference type="FunFam" id="1.10.510.10:FF:000021">
    <property type="entry name" value="Serine/threonine protein kinase"/>
    <property type="match status" value="1"/>
</dbReference>
<dbReference type="EMBL" id="NFZW01000010">
    <property type="protein sequence ID" value="RFA36092.1"/>
    <property type="molecule type" value="Genomic_DNA"/>
</dbReference>
<dbReference type="AlphaFoldDB" id="A0A3E0WSY7"/>
<dbReference type="InterPro" id="IPR008271">
    <property type="entry name" value="Ser/Thr_kinase_AS"/>
</dbReference>
<reference evidence="9" key="1">
    <citation type="submission" date="2017-05" db="EMBL/GenBank/DDBJ databases">
        <authorList>
            <person name="Sharma S."/>
            <person name="Sidhu C."/>
            <person name="Pinnaka A.K."/>
        </authorList>
    </citation>
    <scope>NUCLEOTIDE SEQUENCE [LARGE SCALE GENOMIC DNA]</scope>
    <source>
        <strain evidence="9">AK93</strain>
    </source>
</reference>
<keyword evidence="2" id="KW-0723">Serine/threonine-protein kinase</keyword>